<evidence type="ECO:0000313" key="3">
    <source>
        <dbReference type="Proteomes" id="UP000270856"/>
    </source>
</evidence>
<dbReference type="OrthoDB" id="1419485at2"/>
<protein>
    <submittedName>
        <fullName evidence="2">DUF2807 domain-containing protein</fullName>
    </submittedName>
</protein>
<dbReference type="Pfam" id="PF10988">
    <property type="entry name" value="DUF2807"/>
    <property type="match status" value="1"/>
</dbReference>
<evidence type="ECO:0000259" key="1">
    <source>
        <dbReference type="Pfam" id="PF10988"/>
    </source>
</evidence>
<dbReference type="InterPro" id="IPR021255">
    <property type="entry name" value="DUF2807"/>
</dbReference>
<evidence type="ECO:0000313" key="2">
    <source>
        <dbReference type="EMBL" id="RPD94614.1"/>
    </source>
</evidence>
<feature type="domain" description="Putative auto-transporter adhesin head GIN" evidence="1">
    <location>
        <begin position="44"/>
        <end position="182"/>
    </location>
</feature>
<proteinExistence type="predicted"/>
<organism evidence="2 3">
    <name type="scientific">Aureibaculum marinum</name>
    <dbReference type="NCBI Taxonomy" id="2487930"/>
    <lineage>
        <taxon>Bacteria</taxon>
        <taxon>Pseudomonadati</taxon>
        <taxon>Bacteroidota</taxon>
        <taxon>Flavobacteriia</taxon>
        <taxon>Flavobacteriales</taxon>
        <taxon>Flavobacteriaceae</taxon>
        <taxon>Aureibaculum</taxon>
    </lineage>
</organism>
<gene>
    <name evidence="2" type="ORF">EGM88_11945</name>
</gene>
<reference evidence="2 3" key="1">
    <citation type="submission" date="2018-11" db="EMBL/GenBank/DDBJ databases">
        <title>Aureibaculum marinum gen. nov., sp. nov., a member of the family Flavobacteriaceae isolated from the Bohai Sea.</title>
        <authorList>
            <person name="Ji X."/>
        </authorList>
    </citation>
    <scope>NUCLEOTIDE SEQUENCE [LARGE SCALE GENOMIC DNA]</scope>
    <source>
        <strain evidence="2 3">BH-SD17</strain>
    </source>
</reference>
<keyword evidence="3" id="KW-1185">Reference proteome</keyword>
<dbReference type="AlphaFoldDB" id="A0A3N4NE68"/>
<accession>A0A3N4NE68</accession>
<dbReference type="Gene3D" id="2.160.20.120">
    <property type="match status" value="1"/>
</dbReference>
<sequence>MKRMKKLPLIAILVIMVLSPINLLAQDKLKGNKIVTTENRYVDEFSKIETNDKIEVVITQGMEQSVTVETDENLHIAVFTEVRDSTLIIDLTKRIVRKKELRVLITIDQFINEITTKDKSEIISSGTLKFDHLTINAEDDSKMTLDFQASKLVLNNNESANIKLTVNADNIFINADNSGKAKIDLSCDHIEAMIRGNSTTEVNGSCSELYVNAENKSDFKGASLDSNEAIVDAADNADVTINAKKELIISAIDNSEIQIYNNPTITVEKFTDKAILRKK</sequence>
<dbReference type="Proteomes" id="UP000270856">
    <property type="component" value="Unassembled WGS sequence"/>
</dbReference>
<name>A0A3N4NE68_9FLAO</name>
<dbReference type="EMBL" id="RPFJ01000016">
    <property type="protein sequence ID" value="RPD94614.1"/>
    <property type="molecule type" value="Genomic_DNA"/>
</dbReference>
<comment type="caution">
    <text evidence="2">The sequence shown here is derived from an EMBL/GenBank/DDBJ whole genome shotgun (WGS) entry which is preliminary data.</text>
</comment>